<keyword evidence="3" id="KW-1185">Reference proteome</keyword>
<evidence type="ECO:0008006" key="4">
    <source>
        <dbReference type="Google" id="ProtNLM"/>
    </source>
</evidence>
<dbReference type="InterPro" id="IPR050927">
    <property type="entry name" value="TRPM"/>
</dbReference>
<feature type="non-terminal residue" evidence="2">
    <location>
        <position position="330"/>
    </location>
</feature>
<dbReference type="GO" id="GO:0005886">
    <property type="term" value="C:plasma membrane"/>
    <property type="evidence" value="ECO:0007669"/>
    <property type="project" value="TreeGrafter"/>
</dbReference>
<feature type="transmembrane region" description="Helical" evidence="1">
    <location>
        <begin position="70"/>
        <end position="92"/>
    </location>
</feature>
<dbReference type="PANTHER" id="PTHR13800:SF43">
    <property type="entry name" value="ION_TRANS DOMAIN-CONTAINING PROTEIN"/>
    <property type="match status" value="1"/>
</dbReference>
<keyword evidence="1" id="KW-0812">Transmembrane</keyword>
<dbReference type="AlphaFoldDB" id="A0AAV5T403"/>
<accession>A0AAV5T403</accession>
<keyword evidence="1" id="KW-1133">Transmembrane helix</keyword>
<protein>
    <recommendedName>
        <fullName evidence="4">Ion transport domain-containing protein</fullName>
    </recommendedName>
</protein>
<dbReference type="GO" id="GO:0005261">
    <property type="term" value="F:monoatomic cation channel activity"/>
    <property type="evidence" value="ECO:0007669"/>
    <property type="project" value="TreeGrafter"/>
</dbReference>
<evidence type="ECO:0000256" key="1">
    <source>
        <dbReference type="SAM" id="Phobius"/>
    </source>
</evidence>
<feature type="transmembrane region" description="Helical" evidence="1">
    <location>
        <begin position="131"/>
        <end position="155"/>
    </location>
</feature>
<reference evidence="2" key="1">
    <citation type="submission" date="2023-10" db="EMBL/GenBank/DDBJ databases">
        <title>Genome assembly of Pristionchus species.</title>
        <authorList>
            <person name="Yoshida K."/>
            <person name="Sommer R.J."/>
        </authorList>
    </citation>
    <scope>NUCLEOTIDE SEQUENCE</scope>
    <source>
        <strain evidence="2">RS0144</strain>
    </source>
</reference>
<name>A0AAV5T403_9BILA</name>
<keyword evidence="1" id="KW-0472">Membrane</keyword>
<dbReference type="Proteomes" id="UP001432027">
    <property type="component" value="Unassembled WGS sequence"/>
</dbReference>
<feature type="transmembrane region" description="Helical" evidence="1">
    <location>
        <begin position="104"/>
        <end position="125"/>
    </location>
</feature>
<dbReference type="GO" id="GO:0030001">
    <property type="term" value="P:metal ion transport"/>
    <property type="evidence" value="ECO:0007669"/>
    <property type="project" value="TreeGrafter"/>
</dbReference>
<sequence length="330" mass="38752">ERVTVWGKVREVIKREGRNFFTFYSSPCSNFCVHTTFYFIYILLFASVLLKRGQFDARFVNIFKEFPRETVLYVWQFSYIVDMVHCCLTLGFKKFMYNNPADATHNFLNITWMALVLVSSVLHEFKTLPSLWGLLVALSKLFFLISFIFSSIRIMRVFAADSFFGAIVVMMKKMLYTLWSFFVVILLFWCTYAIAIVSLLETAPPAHTLAWNIFSNGAFEIFGELKDEMKDGEVELCPKKFNSSDIRDFTIDCVFRTWMIPIILFVYVLVSSVVLVNLVTSFFTNTFEQVRESSMLHYRYKHYQRLVEFERKCRLPAPFSLLYHIVLAVI</sequence>
<gene>
    <name evidence="2" type="ORF">PENTCL1PPCAC_12405</name>
</gene>
<proteinExistence type="predicted"/>
<dbReference type="PANTHER" id="PTHR13800">
    <property type="entry name" value="TRANSIENT RECEPTOR POTENTIAL CATION CHANNEL, SUBFAMILY M, MEMBER 6"/>
    <property type="match status" value="1"/>
</dbReference>
<feature type="transmembrane region" description="Helical" evidence="1">
    <location>
        <begin position="21"/>
        <end position="50"/>
    </location>
</feature>
<feature type="transmembrane region" description="Helical" evidence="1">
    <location>
        <begin position="176"/>
        <end position="200"/>
    </location>
</feature>
<organism evidence="2 3">
    <name type="scientific">Pristionchus entomophagus</name>
    <dbReference type="NCBI Taxonomy" id="358040"/>
    <lineage>
        <taxon>Eukaryota</taxon>
        <taxon>Metazoa</taxon>
        <taxon>Ecdysozoa</taxon>
        <taxon>Nematoda</taxon>
        <taxon>Chromadorea</taxon>
        <taxon>Rhabditida</taxon>
        <taxon>Rhabditina</taxon>
        <taxon>Diplogasteromorpha</taxon>
        <taxon>Diplogasteroidea</taxon>
        <taxon>Neodiplogasteridae</taxon>
        <taxon>Pristionchus</taxon>
    </lineage>
</organism>
<evidence type="ECO:0000313" key="2">
    <source>
        <dbReference type="EMBL" id="GMS90230.1"/>
    </source>
</evidence>
<feature type="transmembrane region" description="Helical" evidence="1">
    <location>
        <begin position="258"/>
        <end position="283"/>
    </location>
</feature>
<evidence type="ECO:0000313" key="3">
    <source>
        <dbReference type="Proteomes" id="UP001432027"/>
    </source>
</evidence>
<dbReference type="EMBL" id="BTSX01000003">
    <property type="protein sequence ID" value="GMS90230.1"/>
    <property type="molecule type" value="Genomic_DNA"/>
</dbReference>
<comment type="caution">
    <text evidence="2">The sequence shown here is derived from an EMBL/GenBank/DDBJ whole genome shotgun (WGS) entry which is preliminary data.</text>
</comment>
<feature type="non-terminal residue" evidence="2">
    <location>
        <position position="1"/>
    </location>
</feature>